<evidence type="ECO:0000256" key="4">
    <source>
        <dbReference type="ARBA" id="ARBA00022989"/>
    </source>
</evidence>
<organism evidence="8 9">
    <name type="scientific">Thiocystis violascens (strain ATCC 17096 / DSM 198 / 6111)</name>
    <name type="common">Chromatium violascens</name>
    <dbReference type="NCBI Taxonomy" id="765911"/>
    <lineage>
        <taxon>Bacteria</taxon>
        <taxon>Pseudomonadati</taxon>
        <taxon>Pseudomonadota</taxon>
        <taxon>Gammaproteobacteria</taxon>
        <taxon>Chromatiales</taxon>
        <taxon>Chromatiaceae</taxon>
        <taxon>Thiocystis</taxon>
    </lineage>
</organism>
<feature type="domain" description="Single Cache" evidence="7">
    <location>
        <begin position="32"/>
        <end position="105"/>
    </location>
</feature>
<dbReference type="Proteomes" id="UP000006062">
    <property type="component" value="Chromosome"/>
</dbReference>
<evidence type="ECO:0000256" key="2">
    <source>
        <dbReference type="ARBA" id="ARBA00022475"/>
    </source>
</evidence>
<keyword evidence="6" id="KW-0732">Signal</keyword>
<name>I3YEY3_THIV6</name>
<dbReference type="InterPro" id="IPR004010">
    <property type="entry name" value="Double_Cache_2"/>
</dbReference>
<dbReference type="AlphaFoldDB" id="I3YEY3"/>
<evidence type="ECO:0000259" key="7">
    <source>
        <dbReference type="SMART" id="SM01049"/>
    </source>
</evidence>
<dbReference type="KEGG" id="tvi:Thivi_3701"/>
<dbReference type="GO" id="GO:0005886">
    <property type="term" value="C:plasma membrane"/>
    <property type="evidence" value="ECO:0007669"/>
    <property type="project" value="UniProtKB-SubCell"/>
</dbReference>
<dbReference type="SMART" id="SM01049">
    <property type="entry name" value="Cache_2"/>
    <property type="match status" value="1"/>
</dbReference>
<dbReference type="STRING" id="765911.Thivi_3701"/>
<keyword evidence="3" id="KW-0812">Transmembrane</keyword>
<dbReference type="EMBL" id="CP003154">
    <property type="protein sequence ID" value="AFL75551.1"/>
    <property type="molecule type" value="Genomic_DNA"/>
</dbReference>
<evidence type="ECO:0000256" key="6">
    <source>
        <dbReference type="SAM" id="SignalP"/>
    </source>
</evidence>
<evidence type="ECO:0000313" key="8">
    <source>
        <dbReference type="EMBL" id="AFL75551.1"/>
    </source>
</evidence>
<dbReference type="Gene3D" id="3.30.450.20">
    <property type="entry name" value="PAS domain"/>
    <property type="match status" value="1"/>
</dbReference>
<evidence type="ECO:0000313" key="9">
    <source>
        <dbReference type="Proteomes" id="UP000006062"/>
    </source>
</evidence>
<evidence type="ECO:0000256" key="5">
    <source>
        <dbReference type="ARBA" id="ARBA00023136"/>
    </source>
</evidence>
<reference evidence="8 9" key="1">
    <citation type="submission" date="2012-06" db="EMBL/GenBank/DDBJ databases">
        <title>Complete sequence of Thiocystis violascens DSM 198.</title>
        <authorList>
            <consortium name="US DOE Joint Genome Institute"/>
            <person name="Lucas S."/>
            <person name="Han J."/>
            <person name="Lapidus A."/>
            <person name="Cheng J.-F."/>
            <person name="Goodwin L."/>
            <person name="Pitluck S."/>
            <person name="Peters L."/>
            <person name="Ovchinnikova G."/>
            <person name="Teshima H."/>
            <person name="Detter J.C."/>
            <person name="Han C."/>
            <person name="Tapia R."/>
            <person name="Land M."/>
            <person name="Hauser L."/>
            <person name="Kyrpides N."/>
            <person name="Ivanova N."/>
            <person name="Pagani I."/>
            <person name="Vogl K."/>
            <person name="Liu Z."/>
            <person name="Frigaard N.-U."/>
            <person name="Bryant D."/>
            <person name="Woyke T."/>
        </authorList>
    </citation>
    <scope>NUCLEOTIDE SEQUENCE [LARGE SCALE GENOMIC DNA]</scope>
    <source>
        <strain evidence="9">ATCC 17096 / DSM 198 / 6111</strain>
    </source>
</reference>
<feature type="signal peptide" evidence="6">
    <location>
        <begin position="1"/>
        <end position="24"/>
    </location>
</feature>
<dbReference type="Pfam" id="PF08269">
    <property type="entry name" value="dCache_2"/>
    <property type="match status" value="1"/>
</dbReference>
<proteinExistence type="predicted"/>
<evidence type="ECO:0000256" key="3">
    <source>
        <dbReference type="ARBA" id="ARBA00022692"/>
    </source>
</evidence>
<keyword evidence="5" id="KW-0472">Membrane</keyword>
<feature type="chain" id="PRO_5003683203" evidence="6">
    <location>
        <begin position="25"/>
        <end position="153"/>
    </location>
</feature>
<keyword evidence="2" id="KW-1003">Cell membrane</keyword>
<dbReference type="eggNOG" id="COG4564">
    <property type="taxonomic scope" value="Bacteria"/>
</dbReference>
<sequence>MMRQSLFVTASMALLGATMNLAIAGDMASPDEAKAMSQKAQAAVNEMGGDKAFAMFAADDGGFKEKDLYVFCMDLEGVMLSHAMKPELVGKNLLDFNKYGDELFKNMIAVAKSSGEGWVDYHWPYPGSDEIREKTSYVMTNKEGFFCGVGAYK</sequence>
<dbReference type="InterPro" id="IPR033480">
    <property type="entry name" value="sCache_2"/>
</dbReference>
<comment type="subcellular location">
    <subcellularLocation>
        <location evidence="1">Cell membrane</location>
        <topology evidence="1">Multi-pass membrane protein</topology>
    </subcellularLocation>
</comment>
<dbReference type="HOGENOM" id="CLU_081845_2_1_6"/>
<accession>I3YEY3</accession>
<keyword evidence="4" id="KW-1133">Transmembrane helix</keyword>
<keyword evidence="9" id="KW-1185">Reference proteome</keyword>
<protein>
    <submittedName>
        <fullName evidence="8">Cache domain protein</fullName>
    </submittedName>
</protein>
<gene>
    <name evidence="8" type="ordered locus">Thivi_3701</name>
</gene>
<evidence type="ECO:0000256" key="1">
    <source>
        <dbReference type="ARBA" id="ARBA00004651"/>
    </source>
</evidence>